<evidence type="ECO:0000256" key="8">
    <source>
        <dbReference type="ARBA" id="ARBA00023004"/>
    </source>
</evidence>
<evidence type="ECO:0000256" key="9">
    <source>
        <dbReference type="ARBA" id="ARBA00023211"/>
    </source>
</evidence>
<comment type="similarity">
    <text evidence="6">Belongs to the mannonate dehydratase family.</text>
</comment>
<keyword evidence="9" id="KW-0464">Manganese</keyword>
<dbReference type="GO" id="GO:0030145">
    <property type="term" value="F:manganese ion binding"/>
    <property type="evidence" value="ECO:0007669"/>
    <property type="project" value="TreeGrafter"/>
</dbReference>
<sequence>RFLTDQEGGEEEVERAVQALRVYAEAGFPIIRPVLMGDQFNHLARFTESVHRGGYTTRGLSMNQPAGYDFSDEKAQKHLWWPQVMGTKHPSQEQLTDWWTHFCRFYERLVPEAEACGVRLAMHPSDIPLPDTPFGTLGYHRIIDAFPNSCVGYLYCCGTRAEAGGLPVVLNEIHNYGRKGRIFMIHLRNPRGSFPTTGAFEESLLDDGDGDMFTILKALKAVGFDGCVNPDHFYPLEGDSEAAEQGLSYAV</sequence>
<feature type="non-terminal residue" evidence="11">
    <location>
        <position position="251"/>
    </location>
</feature>
<dbReference type="SUPFAM" id="SSF51658">
    <property type="entry name" value="Xylose isomerase-like"/>
    <property type="match status" value="1"/>
</dbReference>
<keyword evidence="8" id="KW-0408">Iron</keyword>
<dbReference type="GO" id="GO:0008198">
    <property type="term" value="F:ferrous iron binding"/>
    <property type="evidence" value="ECO:0007669"/>
    <property type="project" value="TreeGrafter"/>
</dbReference>
<evidence type="ECO:0000256" key="2">
    <source>
        <dbReference type="ARBA" id="ARBA00001936"/>
    </source>
</evidence>
<dbReference type="Gene3D" id="3.20.20.150">
    <property type="entry name" value="Divalent-metal-dependent TIM barrel enzymes"/>
    <property type="match status" value="1"/>
</dbReference>
<evidence type="ECO:0000256" key="10">
    <source>
        <dbReference type="ARBA" id="ARBA00023239"/>
    </source>
</evidence>
<evidence type="ECO:0000256" key="1">
    <source>
        <dbReference type="ARBA" id="ARBA00001794"/>
    </source>
</evidence>
<keyword evidence="10" id="KW-0456">Lyase</keyword>
<evidence type="ECO:0000256" key="7">
    <source>
        <dbReference type="ARBA" id="ARBA00012927"/>
    </source>
</evidence>
<reference evidence="11" key="1">
    <citation type="submission" date="2018-05" db="EMBL/GenBank/DDBJ databases">
        <authorList>
            <person name="Lanie J.A."/>
            <person name="Ng W.-L."/>
            <person name="Kazmierczak K.M."/>
            <person name="Andrzejewski T.M."/>
            <person name="Davidsen T.M."/>
            <person name="Wayne K.J."/>
            <person name="Tettelin H."/>
            <person name="Glass J.I."/>
            <person name="Rusch D."/>
            <person name="Podicherti R."/>
            <person name="Tsui H.-C.T."/>
            <person name="Winkler M.E."/>
        </authorList>
    </citation>
    <scope>NUCLEOTIDE SEQUENCE</scope>
</reference>
<feature type="non-terminal residue" evidence="11">
    <location>
        <position position="1"/>
    </location>
</feature>
<accession>A0A383AHT4</accession>
<evidence type="ECO:0000313" key="11">
    <source>
        <dbReference type="EMBL" id="SVE07387.1"/>
    </source>
</evidence>
<dbReference type="InterPro" id="IPR036237">
    <property type="entry name" value="Xyl_isomerase-like_sf"/>
</dbReference>
<protein>
    <recommendedName>
        <fullName evidence="7">mannonate dehydratase</fullName>
        <ecNumber evidence="7">4.2.1.8</ecNumber>
    </recommendedName>
</protein>
<organism evidence="11">
    <name type="scientific">marine metagenome</name>
    <dbReference type="NCBI Taxonomy" id="408172"/>
    <lineage>
        <taxon>unclassified sequences</taxon>
        <taxon>metagenomes</taxon>
        <taxon>ecological metagenomes</taxon>
    </lineage>
</organism>
<dbReference type="Pfam" id="PF03786">
    <property type="entry name" value="UxuA"/>
    <property type="match status" value="1"/>
</dbReference>
<comment type="function">
    <text evidence="4">Catalyzes the dehydration of D-mannonate.</text>
</comment>
<comment type="cofactor">
    <cofactor evidence="3">
        <name>Fe(2+)</name>
        <dbReference type="ChEBI" id="CHEBI:29033"/>
    </cofactor>
</comment>
<evidence type="ECO:0000256" key="3">
    <source>
        <dbReference type="ARBA" id="ARBA00001954"/>
    </source>
</evidence>
<dbReference type="AlphaFoldDB" id="A0A383AHT4"/>
<name>A0A383AHT4_9ZZZZ</name>
<evidence type="ECO:0000256" key="4">
    <source>
        <dbReference type="ARBA" id="ARBA00002713"/>
    </source>
</evidence>
<evidence type="ECO:0000256" key="5">
    <source>
        <dbReference type="ARBA" id="ARBA00004892"/>
    </source>
</evidence>
<evidence type="ECO:0000256" key="6">
    <source>
        <dbReference type="ARBA" id="ARBA00007389"/>
    </source>
</evidence>
<dbReference type="PANTHER" id="PTHR30387:SF2">
    <property type="entry name" value="MANNONATE DEHYDRATASE"/>
    <property type="match status" value="1"/>
</dbReference>
<dbReference type="GO" id="GO:0008927">
    <property type="term" value="F:mannonate dehydratase activity"/>
    <property type="evidence" value="ECO:0007669"/>
    <property type="project" value="UniProtKB-EC"/>
</dbReference>
<comment type="cofactor">
    <cofactor evidence="2">
        <name>Mn(2+)</name>
        <dbReference type="ChEBI" id="CHEBI:29035"/>
    </cofactor>
</comment>
<dbReference type="PANTHER" id="PTHR30387">
    <property type="entry name" value="MANNONATE DEHYDRATASE"/>
    <property type="match status" value="1"/>
</dbReference>
<proteinExistence type="inferred from homology"/>
<dbReference type="GO" id="GO:0042840">
    <property type="term" value="P:D-glucuronate catabolic process"/>
    <property type="evidence" value="ECO:0007669"/>
    <property type="project" value="TreeGrafter"/>
</dbReference>
<dbReference type="EMBL" id="UINC01192303">
    <property type="protein sequence ID" value="SVE07387.1"/>
    <property type="molecule type" value="Genomic_DNA"/>
</dbReference>
<comment type="catalytic activity">
    <reaction evidence="1">
        <text>D-mannonate = 2-dehydro-3-deoxy-D-gluconate + H2O</text>
        <dbReference type="Rhea" id="RHEA:20097"/>
        <dbReference type="ChEBI" id="CHEBI:15377"/>
        <dbReference type="ChEBI" id="CHEBI:17767"/>
        <dbReference type="ChEBI" id="CHEBI:57990"/>
        <dbReference type="EC" id="4.2.1.8"/>
    </reaction>
</comment>
<comment type="pathway">
    <text evidence="5">Carbohydrate metabolism; pentose and glucuronate interconversion.</text>
</comment>
<gene>
    <name evidence="11" type="ORF">METZ01_LOCUS460241</name>
</gene>
<dbReference type="EC" id="4.2.1.8" evidence="7"/>
<dbReference type="InterPro" id="IPR004628">
    <property type="entry name" value="Man_deHydtase"/>
</dbReference>